<dbReference type="AlphaFoldDB" id="T2PMH7"/>
<accession>T2PMH7</accession>
<evidence type="ECO:0000313" key="7">
    <source>
        <dbReference type="Proteomes" id="UP000015779"/>
    </source>
</evidence>
<keyword evidence="2 5" id="KW-0812">Transmembrane</keyword>
<evidence type="ECO:0000256" key="3">
    <source>
        <dbReference type="ARBA" id="ARBA00022989"/>
    </source>
</evidence>
<keyword evidence="3 5" id="KW-1133">Transmembrane helix</keyword>
<dbReference type="EMBL" id="ATJN01000044">
    <property type="protein sequence ID" value="EPI52157.1"/>
    <property type="molecule type" value="Genomic_DNA"/>
</dbReference>
<dbReference type="InterPro" id="IPR006480">
    <property type="entry name" value="Phage_holin_4_1"/>
</dbReference>
<dbReference type="GO" id="GO:0016020">
    <property type="term" value="C:membrane"/>
    <property type="evidence" value="ECO:0007669"/>
    <property type="project" value="UniProtKB-SubCell"/>
</dbReference>
<evidence type="ECO:0000256" key="5">
    <source>
        <dbReference type="SAM" id="Phobius"/>
    </source>
</evidence>
<keyword evidence="4 5" id="KW-0472">Membrane</keyword>
<dbReference type="HOGENOM" id="CLU_1666879_0_0_11"/>
<dbReference type="Pfam" id="PF05105">
    <property type="entry name" value="Phage_holin_4_1"/>
    <property type="match status" value="1"/>
</dbReference>
<comment type="subcellular location">
    <subcellularLocation>
        <location evidence="1">Membrane</location>
        <topology evidence="1">Multi-pass membrane protein</topology>
    </subcellularLocation>
</comment>
<dbReference type="PATRIC" id="fig|1261062.4.peg.807"/>
<feature type="transmembrane region" description="Helical" evidence="5">
    <location>
        <begin position="6"/>
        <end position="30"/>
    </location>
</feature>
<organism evidence="6 7">
    <name type="scientific">Gardnerella pickettii JCP8017A</name>
    <dbReference type="NCBI Taxonomy" id="1261062"/>
    <lineage>
        <taxon>Bacteria</taxon>
        <taxon>Bacillati</taxon>
        <taxon>Actinomycetota</taxon>
        <taxon>Actinomycetes</taxon>
        <taxon>Bifidobacteriales</taxon>
        <taxon>Bifidobacteriaceae</taxon>
        <taxon>Gardnerella</taxon>
        <taxon>Gardnerella pickettii</taxon>
    </lineage>
</organism>
<protein>
    <submittedName>
        <fullName evidence="6">Toxin secretion/phage lysis holin</fullName>
    </submittedName>
</protein>
<evidence type="ECO:0000313" key="6">
    <source>
        <dbReference type="EMBL" id="EPI52157.1"/>
    </source>
</evidence>
<gene>
    <name evidence="6" type="ORF">HMPREF1577_00870</name>
</gene>
<evidence type="ECO:0000256" key="1">
    <source>
        <dbReference type="ARBA" id="ARBA00004141"/>
    </source>
</evidence>
<dbReference type="RefSeq" id="WP_020758166.1">
    <property type="nucleotide sequence ID" value="NZ_KE347903.1"/>
</dbReference>
<dbReference type="Proteomes" id="UP000015779">
    <property type="component" value="Unassembled WGS sequence"/>
</dbReference>
<evidence type="ECO:0000256" key="4">
    <source>
        <dbReference type="ARBA" id="ARBA00023136"/>
    </source>
</evidence>
<evidence type="ECO:0000256" key="2">
    <source>
        <dbReference type="ARBA" id="ARBA00022692"/>
    </source>
</evidence>
<reference evidence="6 7" key="1">
    <citation type="submission" date="2013-06" db="EMBL/GenBank/DDBJ databases">
        <authorList>
            <person name="Weinstock G."/>
            <person name="Sodergren E."/>
            <person name="Lobos E.A."/>
            <person name="Fulton L."/>
            <person name="Fulton R."/>
            <person name="Courtney L."/>
            <person name="Fronick C."/>
            <person name="O'Laughlin M."/>
            <person name="Godfrey J."/>
            <person name="Wilson R.M."/>
            <person name="Miner T."/>
            <person name="Farmer C."/>
            <person name="Delehaunty K."/>
            <person name="Cordes M."/>
            <person name="Minx P."/>
            <person name="Tomlinson C."/>
            <person name="Chen J."/>
            <person name="Wollam A."/>
            <person name="Pepin K.H."/>
            <person name="Bhonagiri V."/>
            <person name="Zhang X."/>
            <person name="Warren W."/>
            <person name="Mitreva M."/>
            <person name="Mardis E.R."/>
            <person name="Wilson R.K."/>
        </authorList>
    </citation>
    <scope>NUCLEOTIDE SEQUENCE [LARGE SCALE GENOMIC DNA]</scope>
    <source>
        <strain evidence="6 7">JCP8017A</strain>
    </source>
</reference>
<name>T2PMH7_9BIFI</name>
<comment type="caution">
    <text evidence="6">The sequence shown here is derived from an EMBL/GenBank/DDBJ whole genome shotgun (WGS) entry which is preliminary data.</text>
</comment>
<feature type="transmembrane region" description="Helical" evidence="5">
    <location>
        <begin position="42"/>
        <end position="61"/>
    </location>
</feature>
<sequence>MNDTEILLLEIAGGLVLLDYISGFAKAVYLRSVSSSKMRDGLFHKFAYVLIVALSILLEYAQTKANLGINPPLVGIVSGYIIWIEGVSFAENVSALNLQIAKTKAIRVLLSVLACVKTYVGGQADDAISTGKHAAATEAEADIELDGRGKELENTSTENK</sequence>
<proteinExistence type="predicted"/>